<dbReference type="AlphaFoldDB" id="A0A381QQL5"/>
<dbReference type="InterPro" id="IPR038601">
    <property type="entry name" value="MttB-like_sf"/>
</dbReference>
<dbReference type="GO" id="GO:0008168">
    <property type="term" value="F:methyltransferase activity"/>
    <property type="evidence" value="ECO:0007669"/>
    <property type="project" value="UniProtKB-KW"/>
</dbReference>
<comment type="similarity">
    <text evidence="1">Belongs to the trimethylamine methyltransferase family.</text>
</comment>
<keyword evidence="3" id="KW-0808">Transferase</keyword>
<accession>A0A381QQL5</accession>
<dbReference type="Pfam" id="PF06253">
    <property type="entry name" value="MTTB"/>
    <property type="match status" value="1"/>
</dbReference>
<proteinExistence type="inferred from homology"/>
<evidence type="ECO:0000313" key="4">
    <source>
        <dbReference type="EMBL" id="SUZ80829.1"/>
    </source>
</evidence>
<protein>
    <recommendedName>
        <fullName evidence="5">Methyltransferase</fullName>
    </recommendedName>
</protein>
<dbReference type="Gene3D" id="3.20.20.480">
    <property type="entry name" value="Trimethylamine methyltransferase-like"/>
    <property type="match status" value="1"/>
</dbReference>
<evidence type="ECO:0008006" key="5">
    <source>
        <dbReference type="Google" id="ProtNLM"/>
    </source>
</evidence>
<dbReference type="GO" id="GO:0015948">
    <property type="term" value="P:methanogenesis"/>
    <property type="evidence" value="ECO:0007669"/>
    <property type="project" value="InterPro"/>
</dbReference>
<dbReference type="GO" id="GO:0032259">
    <property type="term" value="P:methylation"/>
    <property type="evidence" value="ECO:0007669"/>
    <property type="project" value="UniProtKB-KW"/>
</dbReference>
<dbReference type="EMBL" id="UINC01001443">
    <property type="protein sequence ID" value="SUZ80829.1"/>
    <property type="molecule type" value="Genomic_DNA"/>
</dbReference>
<evidence type="ECO:0000256" key="2">
    <source>
        <dbReference type="ARBA" id="ARBA00022603"/>
    </source>
</evidence>
<evidence type="ECO:0000256" key="3">
    <source>
        <dbReference type="ARBA" id="ARBA00022679"/>
    </source>
</evidence>
<organism evidence="4">
    <name type="scientific">marine metagenome</name>
    <dbReference type="NCBI Taxonomy" id="408172"/>
    <lineage>
        <taxon>unclassified sequences</taxon>
        <taxon>metagenomes</taxon>
        <taxon>ecological metagenomes</taxon>
    </lineage>
</organism>
<evidence type="ECO:0000256" key="1">
    <source>
        <dbReference type="ARBA" id="ARBA00007137"/>
    </source>
</evidence>
<gene>
    <name evidence="4" type="ORF">METZ01_LOCUS33683</name>
</gene>
<reference evidence="4" key="1">
    <citation type="submission" date="2018-05" db="EMBL/GenBank/DDBJ databases">
        <authorList>
            <person name="Lanie J.A."/>
            <person name="Ng W.-L."/>
            <person name="Kazmierczak K.M."/>
            <person name="Andrzejewski T.M."/>
            <person name="Davidsen T.M."/>
            <person name="Wayne K.J."/>
            <person name="Tettelin H."/>
            <person name="Glass J.I."/>
            <person name="Rusch D."/>
            <person name="Podicherti R."/>
            <person name="Tsui H.-C.T."/>
            <person name="Winkler M.E."/>
        </authorList>
    </citation>
    <scope>NUCLEOTIDE SEQUENCE</scope>
</reference>
<keyword evidence="2" id="KW-0489">Methyltransferase</keyword>
<name>A0A381QQL5_9ZZZZ</name>
<dbReference type="InterPro" id="IPR010426">
    <property type="entry name" value="MTTB_MeTrfase"/>
</dbReference>
<dbReference type="PIRSF" id="PIRSF037567">
    <property type="entry name" value="MTTB_MeTrfase"/>
    <property type="match status" value="1"/>
</dbReference>
<sequence length="507" mass="55409">MTATRRRGDRSRRSRDRAEKVVQKLERRIPYYDLFEEDGLDLIEAHADRILAEVGIEVWGDEVTIELFREAGATVDGQLLRFDPGLLTDIVTRSTPSEFVQHSRDPERSVTIGGDHTVFAPGYGMPFVRDLDRGRRYGTMADLEDLVKINHTLEWTHHSGLVICEPTDVAVNKRHLDMLALHFTHSTKPPLGAITAPERALDSIEMARIVFGADHLDDHCVIMANINVNSPLVYDGQVTEVIRHYAAAGQGMIICPFILGGAMGPVTPAGAVAQAHAEAMVGVALTQLVRPGAPAIYGNFLTTMSLRSGAPTFGTPEAGLAYFAVGQLARRLGIPVRCGGSFTSAKLPDAQAAQESATSLSTAMMSGANFVLHAAGWLEGGLVMDYEKLVLDNDRLGMTHVMLRGMALDDNAFAMDGFHEVGPGSHFLGSAHTLANYETAYYEATFGDATSWEQWSEEGEMDARQRANADWKARLADHESPPLPAGVDEALTEFVERRKASMDDAWY</sequence>